<evidence type="ECO:0000256" key="5">
    <source>
        <dbReference type="PIRSR" id="PIRSR000097-2"/>
    </source>
</evidence>
<dbReference type="Pfam" id="PF00248">
    <property type="entry name" value="Aldo_ket_red"/>
    <property type="match status" value="1"/>
</dbReference>
<reference evidence="8 9" key="1">
    <citation type="journal article" date="2015" name="Parasit. Vectors">
        <title>Draft genome of the scabies mite.</title>
        <authorList>
            <person name="Rider S.D.Jr."/>
            <person name="Morgan M.S."/>
            <person name="Arlian L.G."/>
        </authorList>
    </citation>
    <scope>NUCLEOTIDE SEQUENCE [LARGE SCALE GENOMIC DNA]</scope>
    <source>
        <strain evidence="8">Arlian Lab</strain>
    </source>
</reference>
<evidence type="ECO:0000256" key="3">
    <source>
        <dbReference type="ARBA" id="ARBA00023002"/>
    </source>
</evidence>
<protein>
    <submittedName>
        <fullName evidence="8">Aldo-keto reductase family 1 member B10-like protein 2</fullName>
    </submittedName>
</protein>
<comment type="caution">
    <text evidence="8">The sequence shown here is derived from an EMBL/GenBank/DDBJ whole genome shotgun (WGS) entry which is preliminary data.</text>
</comment>
<evidence type="ECO:0000256" key="1">
    <source>
        <dbReference type="ARBA" id="ARBA00007905"/>
    </source>
</evidence>
<dbReference type="PROSITE" id="PS00798">
    <property type="entry name" value="ALDOKETO_REDUCTASE_1"/>
    <property type="match status" value="1"/>
</dbReference>
<dbReference type="Gene3D" id="3.20.20.100">
    <property type="entry name" value="NADP-dependent oxidoreductase domain"/>
    <property type="match status" value="1"/>
</dbReference>
<dbReference type="VEuPathDB" id="VectorBase:SSCA001987"/>
<dbReference type="PRINTS" id="PR00069">
    <property type="entry name" value="ALDKETRDTASE"/>
</dbReference>
<dbReference type="PANTHER" id="PTHR11732">
    <property type="entry name" value="ALDO/KETO REDUCTASE"/>
    <property type="match status" value="1"/>
</dbReference>
<dbReference type="GO" id="GO:0016491">
    <property type="term" value="F:oxidoreductase activity"/>
    <property type="evidence" value="ECO:0007669"/>
    <property type="project" value="UniProtKB-KW"/>
</dbReference>
<evidence type="ECO:0000313" key="8">
    <source>
        <dbReference type="EMBL" id="KPM08296.1"/>
    </source>
</evidence>
<dbReference type="InterPro" id="IPR018170">
    <property type="entry name" value="Aldo/ket_reductase_CS"/>
</dbReference>
<keyword evidence="3" id="KW-0560">Oxidoreductase</keyword>
<dbReference type="EMBL" id="JXLN01012299">
    <property type="protein sequence ID" value="KPM08296.1"/>
    <property type="molecule type" value="Genomic_DNA"/>
</dbReference>
<accession>A0A132ABD4</accession>
<dbReference type="InterPro" id="IPR036812">
    <property type="entry name" value="NAD(P)_OxRdtase_dom_sf"/>
</dbReference>
<name>A0A132ABD4_SARSC</name>
<dbReference type="PROSITE" id="PS00062">
    <property type="entry name" value="ALDOKETO_REDUCTASE_2"/>
    <property type="match status" value="1"/>
</dbReference>
<comment type="similarity">
    <text evidence="1">Belongs to the aldo/keto reductase family.</text>
</comment>
<feature type="site" description="Lowers pKa of active site Tyr" evidence="6">
    <location>
        <position position="77"/>
    </location>
</feature>
<feature type="domain" description="NADP-dependent oxidoreductase" evidence="7">
    <location>
        <begin position="15"/>
        <end position="290"/>
    </location>
</feature>
<proteinExistence type="inferred from homology"/>
<feature type="binding site" evidence="5">
    <location>
        <position position="110"/>
    </location>
    <ligand>
        <name>substrate</name>
    </ligand>
</feature>
<evidence type="ECO:0000256" key="2">
    <source>
        <dbReference type="ARBA" id="ARBA00022857"/>
    </source>
</evidence>
<evidence type="ECO:0000259" key="7">
    <source>
        <dbReference type="Pfam" id="PF00248"/>
    </source>
</evidence>
<organism evidence="8 9">
    <name type="scientific">Sarcoptes scabiei</name>
    <name type="common">Itch mite</name>
    <name type="synonym">Acarus scabiei</name>
    <dbReference type="NCBI Taxonomy" id="52283"/>
    <lineage>
        <taxon>Eukaryota</taxon>
        <taxon>Metazoa</taxon>
        <taxon>Ecdysozoa</taxon>
        <taxon>Arthropoda</taxon>
        <taxon>Chelicerata</taxon>
        <taxon>Arachnida</taxon>
        <taxon>Acari</taxon>
        <taxon>Acariformes</taxon>
        <taxon>Sarcoptiformes</taxon>
        <taxon>Astigmata</taxon>
        <taxon>Psoroptidia</taxon>
        <taxon>Sarcoptoidea</taxon>
        <taxon>Sarcoptidae</taxon>
        <taxon>Sarcoptinae</taxon>
        <taxon>Sarcoptes</taxon>
    </lineage>
</organism>
<dbReference type="SUPFAM" id="SSF51430">
    <property type="entry name" value="NAD(P)-linked oxidoreductase"/>
    <property type="match status" value="1"/>
</dbReference>
<dbReference type="PIRSF" id="PIRSF000097">
    <property type="entry name" value="AKR"/>
    <property type="match status" value="1"/>
</dbReference>
<feature type="active site" description="Proton donor" evidence="4">
    <location>
        <position position="48"/>
    </location>
</feature>
<evidence type="ECO:0000256" key="4">
    <source>
        <dbReference type="PIRSR" id="PIRSR000097-1"/>
    </source>
</evidence>
<keyword evidence="2" id="KW-0521">NADP</keyword>
<dbReference type="InterPro" id="IPR020471">
    <property type="entry name" value="AKR"/>
</dbReference>
<evidence type="ECO:0000313" key="9">
    <source>
        <dbReference type="Proteomes" id="UP000616769"/>
    </source>
</evidence>
<dbReference type="Proteomes" id="UP000616769">
    <property type="component" value="Unassembled WGS sequence"/>
</dbReference>
<dbReference type="PROSITE" id="PS00063">
    <property type="entry name" value="ALDOKETO_REDUCTASE_3"/>
    <property type="match status" value="1"/>
</dbReference>
<gene>
    <name evidence="8" type="ORF">QR98_0068120</name>
</gene>
<dbReference type="AlphaFoldDB" id="A0A132ABD4"/>
<dbReference type="OrthoDB" id="416253at2759"/>
<sequence length="317" mass="36613">MATLRLESGQLIPQLGLGTWKSSPGKVYEAVKFAIDIGYRHFDCAFVYGNENEVGQALKDSIDSGKVKREELFITSKLWNTYHQKDRVELCLKQTLKALQLDYLDLYLIHWPLGYQEGDVVFPRDSNGNVLVSDIDYLETWQGMESVKKQNLVKAIGVSNFNSKQLKRLMEHCEMKPVALQIECHPYLNQKRLIEFCKDRNIVVIAYSPLGSPDRPFAKPGEPLLLEDPKLLEIAERYRKSIAQILIRYQIQRGLAVLPKSITPDRIKQNFDVFDFRLSSEDIAIIDSFDRNYRFLSLAQNGPLITGHRYYPFNEDF</sequence>
<evidence type="ECO:0000256" key="6">
    <source>
        <dbReference type="PIRSR" id="PIRSR000097-3"/>
    </source>
</evidence>
<dbReference type="InterPro" id="IPR023210">
    <property type="entry name" value="NADP_OxRdtase_dom"/>
</dbReference>
<dbReference type="FunFam" id="3.20.20.100:FF:000006">
    <property type="entry name" value="Aldo-keto reductase family 1 member A1"/>
    <property type="match status" value="1"/>
</dbReference>